<name>B2JVZ8_PARP8</name>
<organism evidence="1 2">
    <name type="scientific">Paraburkholderia phymatum (strain DSM 17167 / CIP 108236 / LMG 21445 / STM815)</name>
    <name type="common">Burkholderia phymatum</name>
    <dbReference type="NCBI Taxonomy" id="391038"/>
    <lineage>
        <taxon>Bacteria</taxon>
        <taxon>Pseudomonadati</taxon>
        <taxon>Pseudomonadota</taxon>
        <taxon>Betaproteobacteria</taxon>
        <taxon>Burkholderiales</taxon>
        <taxon>Burkholderiaceae</taxon>
        <taxon>Paraburkholderia</taxon>
    </lineage>
</organism>
<evidence type="ECO:0000313" key="1">
    <source>
        <dbReference type="EMBL" id="ACC75125.1"/>
    </source>
</evidence>
<protein>
    <submittedName>
        <fullName evidence="1">Uncharacterized protein</fullName>
    </submittedName>
</protein>
<dbReference type="Proteomes" id="UP000001192">
    <property type="component" value="Plasmid pBPHY01"/>
</dbReference>
<sequence>MLHRYSERVRKTGKEKIVIDPGAALLSYDHACRLVRDMKGEHGLVVVGVGTAGERGFQMLHRFAEISDSLEAHGINIVFVYPKASARHVFDAISIRGIRYRGKLCLFLDGDGRLFRKPLPPRAVRAVYLDANMRPVDTTCVMLDNETWNETLSTFLANIVGRRLH</sequence>
<dbReference type="AlphaFoldDB" id="B2JVZ8"/>
<dbReference type="HOGENOM" id="CLU_1755394_0_0_4"/>
<dbReference type="EMBL" id="CP001045">
    <property type="protein sequence ID" value="ACC75125.1"/>
    <property type="molecule type" value="Genomic_DNA"/>
</dbReference>
<keyword evidence="2" id="KW-1185">Reference proteome</keyword>
<dbReference type="KEGG" id="bph:Bphy_6063"/>
<evidence type="ECO:0000313" key="2">
    <source>
        <dbReference type="Proteomes" id="UP000001192"/>
    </source>
</evidence>
<geneLocation type="plasmid" evidence="1 2">
    <name>pBPHY01</name>
</geneLocation>
<proteinExistence type="predicted"/>
<accession>B2JVZ8</accession>
<reference evidence="2" key="1">
    <citation type="journal article" date="2014" name="Stand. Genomic Sci.">
        <title>Complete genome sequence of Burkholderia phymatum STM815(T), a broad host range and efficient nitrogen-fixing symbiont of Mimosa species.</title>
        <authorList>
            <person name="Moulin L."/>
            <person name="Klonowska A."/>
            <person name="Caroline B."/>
            <person name="Booth K."/>
            <person name="Vriezen J.A."/>
            <person name="Melkonian R."/>
            <person name="James E.K."/>
            <person name="Young J.P."/>
            <person name="Bena G."/>
            <person name="Hauser L."/>
            <person name="Land M."/>
            <person name="Kyrpides N."/>
            <person name="Bruce D."/>
            <person name="Chain P."/>
            <person name="Copeland A."/>
            <person name="Pitluck S."/>
            <person name="Woyke T."/>
            <person name="Lizotte-Waniewski M."/>
            <person name="Bristow J."/>
            <person name="Riley M."/>
        </authorList>
    </citation>
    <scope>NUCLEOTIDE SEQUENCE [LARGE SCALE GENOMIC DNA]</scope>
    <source>
        <strain evidence="2">DSM 17167 / CIP 108236 / LMG 21445 / STM815</strain>
        <plasmid evidence="2">Plasmid pBPHY01</plasmid>
    </source>
</reference>
<gene>
    <name evidence="1" type="ordered locus">Bphy_6063</name>
</gene>
<keyword evidence="1" id="KW-0614">Plasmid</keyword>